<comment type="caution">
    <text evidence="6">The sequence shown here is derived from an EMBL/GenBank/DDBJ whole genome shotgun (WGS) entry which is preliminary data.</text>
</comment>
<dbReference type="InterPro" id="IPR002110">
    <property type="entry name" value="Ankyrin_rpt"/>
</dbReference>
<evidence type="ECO:0000256" key="3">
    <source>
        <dbReference type="SAM" id="SignalP"/>
    </source>
</evidence>
<feature type="region of interest" description="Disordered" evidence="2">
    <location>
        <begin position="564"/>
        <end position="585"/>
    </location>
</feature>
<protein>
    <recommendedName>
        <fullName evidence="8">Heterokaryon incompatibility domain-containing protein</fullName>
    </recommendedName>
</protein>
<feature type="domain" description="DUF8212" evidence="5">
    <location>
        <begin position="417"/>
        <end position="440"/>
    </location>
</feature>
<gene>
    <name evidence="6" type="ORF">F53441_286</name>
</gene>
<dbReference type="SMART" id="SM00248">
    <property type="entry name" value="ANK"/>
    <property type="match status" value="7"/>
</dbReference>
<reference evidence="6" key="1">
    <citation type="submission" date="2020-01" db="EMBL/GenBank/DDBJ databases">
        <title>Identification and distribution of gene clusters putatively required for synthesis of sphingolipid metabolism inhibitors in phylogenetically diverse species of the filamentous fungus Fusarium.</title>
        <authorList>
            <person name="Kim H.-S."/>
            <person name="Busman M."/>
            <person name="Brown D.W."/>
            <person name="Divon H."/>
            <person name="Uhlig S."/>
            <person name="Proctor R.H."/>
        </authorList>
    </citation>
    <scope>NUCLEOTIDE SEQUENCE</scope>
    <source>
        <strain evidence="6">NRRL 53441</strain>
    </source>
</reference>
<dbReference type="PANTHER" id="PTHR10622:SF10">
    <property type="entry name" value="HET DOMAIN-CONTAINING PROTEIN"/>
    <property type="match status" value="1"/>
</dbReference>
<feature type="repeat" description="ANK" evidence="1">
    <location>
        <begin position="820"/>
        <end position="852"/>
    </location>
</feature>
<evidence type="ECO:0000313" key="7">
    <source>
        <dbReference type="Proteomes" id="UP000605986"/>
    </source>
</evidence>
<dbReference type="PANTHER" id="PTHR10622">
    <property type="entry name" value="HET DOMAIN-CONTAINING PROTEIN"/>
    <property type="match status" value="1"/>
</dbReference>
<dbReference type="InterPro" id="IPR036770">
    <property type="entry name" value="Ankyrin_rpt-contain_sf"/>
</dbReference>
<evidence type="ECO:0000256" key="1">
    <source>
        <dbReference type="PROSITE-ProRule" id="PRU00023"/>
    </source>
</evidence>
<accession>A0A8H4KYV2</accession>
<dbReference type="EMBL" id="JAADJG010000008">
    <property type="protein sequence ID" value="KAF4457933.1"/>
    <property type="molecule type" value="Genomic_DNA"/>
</dbReference>
<evidence type="ECO:0000259" key="5">
    <source>
        <dbReference type="Pfam" id="PF26640"/>
    </source>
</evidence>
<dbReference type="OrthoDB" id="20872at2759"/>
<feature type="chain" id="PRO_5034112718" description="Heterokaryon incompatibility domain-containing protein" evidence="3">
    <location>
        <begin position="19"/>
        <end position="860"/>
    </location>
</feature>
<feature type="signal peptide" evidence="3">
    <location>
        <begin position="1"/>
        <end position="18"/>
    </location>
</feature>
<keyword evidence="1" id="KW-0040">ANK repeat</keyword>
<dbReference type="AlphaFoldDB" id="A0A8H4KYV2"/>
<dbReference type="InterPro" id="IPR058525">
    <property type="entry name" value="DUF8212"/>
</dbReference>
<dbReference type="Pfam" id="PF26640">
    <property type="entry name" value="DUF8212"/>
    <property type="match status" value="1"/>
</dbReference>
<dbReference type="PROSITE" id="PS50088">
    <property type="entry name" value="ANK_REPEAT"/>
    <property type="match status" value="3"/>
</dbReference>
<sequence>MQISHLILTFVAATATVASPTGSTTQGDVDPVIAKYGLTDDVTDSTAEAKLSKRAEKCYKDDWRWDTEKDYALDRAGRWCSGNGGSGHYIKGQVKYGCYNLNSVKRINFKIQNLQDRDISLSSAACYRFLRGIINKCDRGGENGNGAWWWVLSLGRWLKCLVLDQSKPFQIGKDSDSPHGGPADNDATLASSCILPLQPKSDMRLVNTHKIELEFVDDDKVPEYAILSHTWEQEEILFQDMGLESAQTKKGYAKLESCCRVARDNGFDYIWDDTCCIDKTSSAELSEAINSMYRYYEEADICYAYLADVSTISDVSNSRWFTRGWTLQELIAPHEIIFFDKQWRQLGTKSSLVDVITDRTSIPASILCDSEQLETTSIAQRMSWAADRVTTRKEDRAYSLMGIFGINMPLLYGEGEKAFYRLQEEIMRVSDDHSLFAWKYSGARGGLLAPTPSAFKDSGAIIPWNPFTPYNSPFTMTNKGVHMDAPFIALDTSGHGLCVLHCTNIGQRDKLIAIHLRDAYFTMEHFERCMTDEFHWVNLNNFNLTQYPVRSLCIRSQAQTIARRSRRNERVADAPTNKIAAAPSPKSDLSLSDAAFSGDEGTVWFLLAQTDARSTSALGNLAQSAMCLAARGGHERLVSQLMTRRDTSNFFMDSERRTVLSHAAECGQVYVVKLILSNARVHPDARDVHDLSALWYAVKNGHAASARLLLQTGLVRASVGGSGDTKSALWHATSAGDFHLVKLLLEHKALEDEAGESALSAAVANGYSTIVELLLKHGADTEGLDSQKRTPLQVACMDNNHEIVLFLLKYGANADRRDSSGKTPLAWAALRGNAVLARLLLENGANPRAMFEWENSSGLC</sequence>
<evidence type="ECO:0008006" key="8">
    <source>
        <dbReference type="Google" id="ProtNLM"/>
    </source>
</evidence>
<proteinExistence type="predicted"/>
<dbReference type="Gene3D" id="1.25.40.20">
    <property type="entry name" value="Ankyrin repeat-containing domain"/>
    <property type="match status" value="1"/>
</dbReference>
<name>A0A8H4KYV2_9HYPO</name>
<dbReference type="SUPFAM" id="SSF48403">
    <property type="entry name" value="Ankyrin repeat"/>
    <property type="match status" value="1"/>
</dbReference>
<evidence type="ECO:0000313" key="6">
    <source>
        <dbReference type="EMBL" id="KAF4457933.1"/>
    </source>
</evidence>
<feature type="repeat" description="ANK" evidence="1">
    <location>
        <begin position="754"/>
        <end position="786"/>
    </location>
</feature>
<evidence type="ECO:0000256" key="2">
    <source>
        <dbReference type="SAM" id="MobiDB-lite"/>
    </source>
</evidence>
<dbReference type="InterPro" id="IPR010730">
    <property type="entry name" value="HET"/>
</dbReference>
<dbReference type="Pfam" id="PF06985">
    <property type="entry name" value="HET"/>
    <property type="match status" value="1"/>
</dbReference>
<organism evidence="6 7">
    <name type="scientific">Fusarium austroafricanum</name>
    <dbReference type="NCBI Taxonomy" id="2364996"/>
    <lineage>
        <taxon>Eukaryota</taxon>
        <taxon>Fungi</taxon>
        <taxon>Dikarya</taxon>
        <taxon>Ascomycota</taxon>
        <taxon>Pezizomycotina</taxon>
        <taxon>Sordariomycetes</taxon>
        <taxon>Hypocreomycetidae</taxon>
        <taxon>Hypocreales</taxon>
        <taxon>Nectriaceae</taxon>
        <taxon>Fusarium</taxon>
        <taxon>Fusarium concolor species complex</taxon>
    </lineage>
</organism>
<evidence type="ECO:0000259" key="4">
    <source>
        <dbReference type="Pfam" id="PF06985"/>
    </source>
</evidence>
<feature type="domain" description="Heterokaryon incompatibility" evidence="4">
    <location>
        <begin position="224"/>
        <end position="309"/>
    </location>
</feature>
<keyword evidence="3" id="KW-0732">Signal</keyword>
<feature type="repeat" description="ANK" evidence="1">
    <location>
        <begin position="787"/>
        <end position="819"/>
    </location>
</feature>
<keyword evidence="7" id="KW-1185">Reference proteome</keyword>
<dbReference type="Proteomes" id="UP000605986">
    <property type="component" value="Unassembled WGS sequence"/>
</dbReference>
<dbReference type="PROSITE" id="PS50297">
    <property type="entry name" value="ANK_REP_REGION"/>
    <property type="match status" value="3"/>
</dbReference>
<dbReference type="Pfam" id="PF12796">
    <property type="entry name" value="Ank_2"/>
    <property type="match status" value="3"/>
</dbReference>